<feature type="compositionally biased region" description="Pro residues" evidence="1">
    <location>
        <begin position="1"/>
        <end position="11"/>
    </location>
</feature>
<dbReference type="OMA" id="MRVGAMS"/>
<dbReference type="InterPro" id="IPR000300">
    <property type="entry name" value="IPPc"/>
</dbReference>
<dbReference type="SMART" id="SM00128">
    <property type="entry name" value="IPPc"/>
    <property type="match status" value="1"/>
</dbReference>
<dbReference type="GO" id="GO:0016020">
    <property type="term" value="C:membrane"/>
    <property type="evidence" value="ECO:0007669"/>
    <property type="project" value="TreeGrafter"/>
</dbReference>
<dbReference type="SUPFAM" id="SSF56219">
    <property type="entry name" value="DNase I-like"/>
    <property type="match status" value="1"/>
</dbReference>
<feature type="domain" description="Inositol polyphosphate-related phosphatase" evidence="2">
    <location>
        <begin position="41"/>
        <end position="350"/>
    </location>
</feature>
<dbReference type="PANTHER" id="PTHR11200">
    <property type="entry name" value="INOSITOL 5-PHOSPHATASE"/>
    <property type="match status" value="1"/>
</dbReference>
<dbReference type="InterPro" id="IPR008936">
    <property type="entry name" value="Rho_GTPase_activation_prot"/>
</dbReference>
<dbReference type="Pfam" id="PF21310">
    <property type="entry name" value="OCRL-like_ASH"/>
    <property type="match status" value="1"/>
</dbReference>
<feature type="region of interest" description="Disordered" evidence="1">
    <location>
        <begin position="1"/>
        <end position="26"/>
    </location>
</feature>
<dbReference type="AlphaFoldDB" id="A0A336LNP7"/>
<dbReference type="PANTHER" id="PTHR11200:SF300">
    <property type="entry name" value="TYPE II INOSITOL 1,4,5-TRISPHOSPHATE 5-PHOSPHATASE"/>
    <property type="match status" value="1"/>
</dbReference>
<sequence>MTTTPPTPNPKPMSKSRSAVPRHMSTSEEVRLRRAEYMTLHDFKIYVGTWNVNSIKPENICLNEWLHTVDDTPDIYAIGLQEITMDANTIFSGEKKVVTDWISRILEGVHPNAEYEELKSVRFVGMQLMVLVKKELKSSISECMTAIVARGAGNYFGNKGGVGISFCFHESLFCFVNSHFAAHQDEFEHRNADFQEITRQMLFIEEGNKSRRIREHDHIFWFGDLNYRVDVKEFPNDDYNYENYILSDQLFMARTQQKAFNGYQEGLITFNPTYKFDKSSYHIIFFTLLLNLCFLAGKCYDKLRIASWCDRILWRSKNVTQTIYDSCPTICLSDHKPVFGYFLVTLEVQDQAKLRKIVGDVLRNHDKRENDLVPTLKVAPREINFGTVKVNDTIATTIELLNVGYIPVVFQLKNKTNQKENALPSWIQASAVTNCLLPGQKFNITFTVKIDSALSNEIIQKFKNNPSIRKIPTDTIIIHVLEGSDTFLTVYFELKPSCFGATFEQMCKLSKPFNKSRLSDFYQIEEEEVVFRRNINPEIIGWSALFEILNENKGDPSKRLPKEIFLLINYLNNNIHELKEVLAHERLTTNCNSNKEKTDLMEYEINNVRDYLDSWGNYGTPFPGTPESAFETLLKLFQLSSVPLLTLTDQEIIATNYRFDLCMDLIMHRVFPLHRRIFLYLWLFIREIKSKAQVGKLCDLNIALTFARVLMRENKNTSIPIGIQPATANDHTYNVAFLERKRKFLLQFFTIDPPMDWVQKELFK</sequence>
<dbReference type="EMBL" id="UFQT01000091">
    <property type="protein sequence ID" value="SSX19550.1"/>
    <property type="molecule type" value="Genomic_DNA"/>
</dbReference>
<accession>A0A336LNP7</accession>
<dbReference type="InterPro" id="IPR036691">
    <property type="entry name" value="Endo/exonu/phosph_ase_sf"/>
</dbReference>
<gene>
    <name evidence="3" type="primary">CSON015029</name>
</gene>
<dbReference type="Gene3D" id="3.60.10.10">
    <property type="entry name" value="Endonuclease/exonuclease/phosphatase"/>
    <property type="match status" value="1"/>
</dbReference>
<dbReference type="InterPro" id="IPR046985">
    <property type="entry name" value="IP5"/>
</dbReference>
<dbReference type="InterPro" id="IPR048869">
    <property type="entry name" value="OCRL-1_2_ASH"/>
</dbReference>
<proteinExistence type="predicted"/>
<protein>
    <submittedName>
        <fullName evidence="3">CSON015029 protein</fullName>
    </submittedName>
</protein>
<organism evidence="3">
    <name type="scientific">Culicoides sonorensis</name>
    <name type="common">Biting midge</name>
    <dbReference type="NCBI Taxonomy" id="179676"/>
    <lineage>
        <taxon>Eukaryota</taxon>
        <taxon>Metazoa</taxon>
        <taxon>Ecdysozoa</taxon>
        <taxon>Arthropoda</taxon>
        <taxon>Hexapoda</taxon>
        <taxon>Insecta</taxon>
        <taxon>Pterygota</taxon>
        <taxon>Neoptera</taxon>
        <taxon>Endopterygota</taxon>
        <taxon>Diptera</taxon>
        <taxon>Nematocera</taxon>
        <taxon>Chironomoidea</taxon>
        <taxon>Ceratopogonidae</taxon>
        <taxon>Ceratopogoninae</taxon>
        <taxon>Culicoides</taxon>
        <taxon>Monoculicoides</taxon>
    </lineage>
</organism>
<dbReference type="GO" id="GO:0004439">
    <property type="term" value="F:phosphatidylinositol-4,5-bisphosphate 5-phosphatase activity"/>
    <property type="evidence" value="ECO:0007669"/>
    <property type="project" value="TreeGrafter"/>
</dbReference>
<dbReference type="Gene3D" id="1.10.555.10">
    <property type="entry name" value="Rho GTPase activation protein"/>
    <property type="match status" value="1"/>
</dbReference>
<dbReference type="GO" id="GO:0046856">
    <property type="term" value="P:phosphatidylinositol dephosphorylation"/>
    <property type="evidence" value="ECO:0007669"/>
    <property type="project" value="InterPro"/>
</dbReference>
<evidence type="ECO:0000313" key="3">
    <source>
        <dbReference type="EMBL" id="SSX19550.1"/>
    </source>
</evidence>
<dbReference type="VEuPathDB" id="VectorBase:CSON015029"/>
<name>A0A336LNP7_CULSO</name>
<dbReference type="InterPro" id="IPR013783">
    <property type="entry name" value="Ig-like_fold"/>
</dbReference>
<dbReference type="Gene3D" id="2.60.40.10">
    <property type="entry name" value="Immunoglobulins"/>
    <property type="match status" value="1"/>
</dbReference>
<dbReference type="Pfam" id="PF22669">
    <property type="entry name" value="Exo_endo_phos2"/>
    <property type="match status" value="1"/>
</dbReference>
<evidence type="ECO:0000259" key="2">
    <source>
        <dbReference type="SMART" id="SM00128"/>
    </source>
</evidence>
<reference evidence="3" key="1">
    <citation type="submission" date="2018-07" db="EMBL/GenBank/DDBJ databases">
        <authorList>
            <person name="Quirk P.G."/>
            <person name="Krulwich T.A."/>
        </authorList>
    </citation>
    <scope>NUCLEOTIDE SEQUENCE</scope>
</reference>
<evidence type="ECO:0000256" key="1">
    <source>
        <dbReference type="SAM" id="MobiDB-lite"/>
    </source>
</evidence>